<proteinExistence type="predicted"/>
<evidence type="ECO:0000256" key="1">
    <source>
        <dbReference type="SAM" id="SignalP"/>
    </source>
</evidence>
<accession>A0A4Q2UQU6</accession>
<name>A0A4Q2UQU6_9BACT</name>
<keyword evidence="3" id="KW-1185">Reference proteome</keyword>
<dbReference type="AlphaFoldDB" id="A0A4Q2UQU6"/>
<evidence type="ECO:0000313" key="3">
    <source>
        <dbReference type="Proteomes" id="UP000290407"/>
    </source>
</evidence>
<organism evidence="2 3">
    <name type="scientific">Spirosoma sordidisoli</name>
    <dbReference type="NCBI Taxonomy" id="2502893"/>
    <lineage>
        <taxon>Bacteria</taxon>
        <taxon>Pseudomonadati</taxon>
        <taxon>Bacteroidota</taxon>
        <taxon>Cytophagia</taxon>
        <taxon>Cytophagales</taxon>
        <taxon>Cytophagaceae</taxon>
        <taxon>Spirosoma</taxon>
    </lineage>
</organism>
<feature type="chain" id="PRO_5020968938" description="Outer membrane protein beta-barrel domain-containing protein" evidence="1">
    <location>
        <begin position="19"/>
        <end position="149"/>
    </location>
</feature>
<dbReference type="EMBL" id="SBLB01000001">
    <property type="protein sequence ID" value="RYC72143.1"/>
    <property type="molecule type" value="Genomic_DNA"/>
</dbReference>
<comment type="caution">
    <text evidence="2">The sequence shown here is derived from an EMBL/GenBank/DDBJ whole genome shotgun (WGS) entry which is preliminary data.</text>
</comment>
<keyword evidence="1" id="KW-0732">Signal</keyword>
<dbReference type="RefSeq" id="WP_077923488.1">
    <property type="nucleotide sequence ID" value="NZ_SBLB01000001.1"/>
</dbReference>
<evidence type="ECO:0008006" key="4">
    <source>
        <dbReference type="Google" id="ProtNLM"/>
    </source>
</evidence>
<dbReference type="Proteomes" id="UP000290407">
    <property type="component" value="Unassembled WGS sequence"/>
</dbReference>
<evidence type="ECO:0000313" key="2">
    <source>
        <dbReference type="EMBL" id="RYC72143.1"/>
    </source>
</evidence>
<gene>
    <name evidence="2" type="ORF">EQG79_08515</name>
</gene>
<feature type="signal peptide" evidence="1">
    <location>
        <begin position="1"/>
        <end position="18"/>
    </location>
</feature>
<protein>
    <recommendedName>
        <fullName evidence="4">Outer membrane protein beta-barrel domain-containing protein</fullName>
    </recommendedName>
</protein>
<reference evidence="2 3" key="1">
    <citation type="submission" date="2019-01" db="EMBL/GenBank/DDBJ databases">
        <title>Spirosoma flava sp. nov., a propanil-degrading bacterium isolated from herbicide-contaminated soil.</title>
        <authorList>
            <person name="Zhang L."/>
            <person name="Jiang J.-D."/>
        </authorList>
    </citation>
    <scope>NUCLEOTIDE SEQUENCE [LARGE SCALE GENOMIC DNA]</scope>
    <source>
        <strain evidence="2 3">TY50</strain>
    </source>
</reference>
<sequence>MKHAFTALLLSVAASAFGQASVAYYPFNNVVSVSTNADRALWLDARVQTNTVFGSLSTTFCPMVNVSRQPQVNVYTGLGVRFNFLNGLDDRQALEGYSLHVGVRVRVPFVPNLRAAFELAPYARQDFKTGNLQSMLGLAYQFKKKVKAE</sequence>